<evidence type="ECO:0000259" key="10">
    <source>
        <dbReference type="Pfam" id="PF04095"/>
    </source>
</evidence>
<dbReference type="CDD" id="cd01569">
    <property type="entry name" value="PBEF_like"/>
    <property type="match status" value="1"/>
</dbReference>
<dbReference type="Proteomes" id="UP000199548">
    <property type="component" value="Unassembled WGS sequence"/>
</dbReference>
<feature type="domain" description="Nicotinamide phosphoribosyltransferase N-terminal" evidence="11">
    <location>
        <begin position="16"/>
        <end position="107"/>
    </location>
</feature>
<gene>
    <name evidence="12" type="ORF">SAMN05192543_105539</name>
</gene>
<dbReference type="Pfam" id="PF18127">
    <property type="entry name" value="NAMPT_N"/>
    <property type="match status" value="1"/>
</dbReference>
<feature type="binding site" evidence="9">
    <location>
        <position position="371"/>
    </location>
    <ligand>
        <name>beta-nicotinamide D-ribonucleotide</name>
        <dbReference type="ChEBI" id="CHEBI:14649"/>
    </ligand>
</feature>
<dbReference type="RefSeq" id="WP_091014512.1">
    <property type="nucleotide sequence ID" value="NZ_CP041745.1"/>
</dbReference>
<dbReference type="GO" id="GO:0009435">
    <property type="term" value="P:NAD+ biosynthetic process"/>
    <property type="evidence" value="ECO:0007669"/>
    <property type="project" value="InterPro"/>
</dbReference>
<accession>A0A1I3NXD5</accession>
<feature type="binding site" evidence="9">
    <location>
        <position position="379"/>
    </location>
    <ligand>
        <name>beta-nicotinamide D-ribonucleotide</name>
        <dbReference type="ChEBI" id="CHEBI:14649"/>
    </ligand>
</feature>
<dbReference type="GO" id="GO:0047280">
    <property type="term" value="F:nicotinamide phosphoribosyltransferase activity"/>
    <property type="evidence" value="ECO:0007669"/>
    <property type="project" value="UniProtKB-EC"/>
</dbReference>
<organism evidence="12 13">
    <name type="scientific">Paraburkholderia megapolitana</name>
    <dbReference type="NCBI Taxonomy" id="420953"/>
    <lineage>
        <taxon>Bacteria</taxon>
        <taxon>Pseudomonadati</taxon>
        <taxon>Pseudomonadota</taxon>
        <taxon>Betaproteobacteria</taxon>
        <taxon>Burkholderiales</taxon>
        <taxon>Burkholderiaceae</taxon>
        <taxon>Paraburkholderia</taxon>
    </lineage>
</organism>
<dbReference type="STRING" id="420953.SAMN05192543_105539"/>
<sequence length="477" mass="52822">MQATTGSLASILSNPILNTDSYKASHFLQYPPEASAMFSYIESRGGRYERTLFFGLQMLLKEYLCRPITNEMIDEAKTFFAAHGEPFNEAGWRHIVKQYDGYLPVRIRAVAEGSVVPTHNVLVTVECDDPAVFWLASYLETMLLRVWYPVTVATQSWHLRQTIRGFLAKTSDDLSQLPFKLHDFGARGVSSAESAAIGGAAHLVSFMGSDTVLGVVAANRYYNEPMAAFSVPAAEHSTITSWGRPREVDAYRNMLRQFGREGTIVSVVSDSYDLFAALDMWGTQLKQDVIESGATLVIRPDSGDPLTIVLATVRALDATFGSTLNSKARRVLNHVRVIQGDGVNATSIEAILSALDDAGYAADNLVFGMGGALLQQVDRDTQRFAMKCSAVRLGDTWQGVYKDPVTDAGKRSKKGRLTLLRHRRTGEYRTIELPLAWDDRRMEDDWEDALVTVFEAGRLLVDTTFAEVRARAHADEG</sequence>
<evidence type="ECO:0000256" key="2">
    <source>
        <dbReference type="ARBA" id="ARBA00022642"/>
    </source>
</evidence>
<dbReference type="OrthoDB" id="394882at2"/>
<feature type="binding site" evidence="9">
    <location>
        <position position="187"/>
    </location>
    <ligand>
        <name>diphosphate</name>
        <dbReference type="ChEBI" id="CHEBI:33019"/>
    </ligand>
</feature>
<dbReference type="InterPro" id="IPR041525">
    <property type="entry name" value="N/Namide_PRibTrfase"/>
</dbReference>
<evidence type="ECO:0000256" key="4">
    <source>
        <dbReference type="ARBA" id="ARBA00022679"/>
    </source>
</evidence>
<keyword evidence="13" id="KW-1185">Reference proteome</keyword>
<dbReference type="SUPFAM" id="SSF51690">
    <property type="entry name" value="Nicotinate/Quinolinate PRTase C-terminal domain-like"/>
    <property type="match status" value="1"/>
</dbReference>
<dbReference type="Gene3D" id="3.20.20.70">
    <property type="entry name" value="Aldolase class I"/>
    <property type="match status" value="1"/>
</dbReference>
<comment type="similarity">
    <text evidence="1">Belongs to the NAPRTase family.</text>
</comment>
<evidence type="ECO:0000256" key="6">
    <source>
        <dbReference type="ARBA" id="ARBA00035024"/>
    </source>
</evidence>
<evidence type="ECO:0000313" key="12">
    <source>
        <dbReference type="EMBL" id="SFJ13446.1"/>
    </source>
</evidence>
<comment type="pathway">
    <text evidence="5">Cofactor biosynthesis; NAD(+) biosynthesis; nicotinamide D-ribonucleotide from 5-phospho-alpha-D-ribose 1-diphosphate and nicotinamide: step 1/1.</text>
</comment>
<evidence type="ECO:0000256" key="5">
    <source>
        <dbReference type="ARBA" id="ARBA00035007"/>
    </source>
</evidence>
<dbReference type="NCBIfam" id="NF006629">
    <property type="entry name" value="PRK09198.1"/>
    <property type="match status" value="1"/>
</dbReference>
<feature type="binding site" evidence="9">
    <location>
        <begin position="340"/>
        <end position="341"/>
    </location>
    <ligand>
        <name>beta-nicotinamide D-ribonucleotide</name>
        <dbReference type="ChEBI" id="CHEBI:14649"/>
    </ligand>
</feature>
<keyword evidence="3 12" id="KW-0328">Glycosyltransferase</keyword>
<evidence type="ECO:0000259" key="11">
    <source>
        <dbReference type="Pfam" id="PF18127"/>
    </source>
</evidence>
<dbReference type="EMBL" id="FOQU01000005">
    <property type="protein sequence ID" value="SFJ13446.1"/>
    <property type="molecule type" value="Genomic_DNA"/>
</dbReference>
<dbReference type="EC" id="2.4.2.12" evidence="6"/>
<proteinExistence type="inferred from homology"/>
<evidence type="ECO:0000256" key="3">
    <source>
        <dbReference type="ARBA" id="ARBA00022676"/>
    </source>
</evidence>
<comment type="catalytic activity">
    <reaction evidence="8">
        <text>beta-nicotinamide D-ribonucleotide + diphosphate = 5-phospho-alpha-D-ribose 1-diphosphate + nicotinamide + H(+)</text>
        <dbReference type="Rhea" id="RHEA:16149"/>
        <dbReference type="ChEBI" id="CHEBI:14649"/>
        <dbReference type="ChEBI" id="CHEBI:15378"/>
        <dbReference type="ChEBI" id="CHEBI:17154"/>
        <dbReference type="ChEBI" id="CHEBI:33019"/>
        <dbReference type="ChEBI" id="CHEBI:58017"/>
        <dbReference type="EC" id="2.4.2.12"/>
    </reaction>
    <physiologicalReaction direction="right-to-left" evidence="8">
        <dbReference type="Rhea" id="RHEA:16151"/>
    </physiologicalReaction>
</comment>
<name>A0A1I3NXD5_9BURK</name>
<dbReference type="InterPro" id="IPR016471">
    <property type="entry name" value="Nicotinamide_PRibTrfase"/>
</dbReference>
<dbReference type="Pfam" id="PF04095">
    <property type="entry name" value="NAPRTase"/>
    <property type="match status" value="1"/>
</dbReference>
<keyword evidence="4 12" id="KW-0808">Transferase</keyword>
<evidence type="ECO:0000256" key="7">
    <source>
        <dbReference type="ARBA" id="ARBA00035036"/>
    </source>
</evidence>
<dbReference type="AlphaFoldDB" id="A0A1I3NXD5"/>
<feature type="binding site" evidence="9">
    <location>
        <position position="299"/>
    </location>
    <ligand>
        <name>diphosphate</name>
        <dbReference type="ChEBI" id="CHEBI:33019"/>
    </ligand>
</feature>
<keyword evidence="2" id="KW-0662">Pyridine nucleotide biosynthesis</keyword>
<feature type="domain" description="Nicotinate/nicotinamide phosphoribosyltransferase" evidence="10">
    <location>
        <begin position="179"/>
        <end position="420"/>
    </location>
</feature>
<feature type="binding site" evidence="9">
    <location>
        <position position="210"/>
    </location>
    <ligand>
        <name>beta-nicotinamide D-ribonucleotide</name>
        <dbReference type="ChEBI" id="CHEBI:14649"/>
    </ligand>
</feature>
<dbReference type="InterPro" id="IPR013785">
    <property type="entry name" value="Aldolase_TIM"/>
</dbReference>
<evidence type="ECO:0000313" key="13">
    <source>
        <dbReference type="Proteomes" id="UP000199548"/>
    </source>
</evidence>
<dbReference type="InterPro" id="IPR036068">
    <property type="entry name" value="Nicotinate_pribotase-like_C"/>
</dbReference>
<dbReference type="PIRSF" id="PIRSF005943">
    <property type="entry name" value="NMPRT"/>
    <property type="match status" value="1"/>
</dbReference>
<evidence type="ECO:0000256" key="8">
    <source>
        <dbReference type="ARBA" id="ARBA00047835"/>
    </source>
</evidence>
<evidence type="ECO:0000256" key="1">
    <source>
        <dbReference type="ARBA" id="ARBA00010897"/>
    </source>
</evidence>
<dbReference type="PANTHER" id="PTHR43816:SF1">
    <property type="entry name" value="NICOTINAMIDE PHOSPHORIBOSYLTRANSFERASE"/>
    <property type="match status" value="1"/>
</dbReference>
<feature type="binding site" evidence="9">
    <location>
        <position position="236"/>
    </location>
    <ligand>
        <name>diphosphate</name>
        <dbReference type="ChEBI" id="CHEBI:33019"/>
    </ligand>
</feature>
<protein>
    <recommendedName>
        <fullName evidence="7">Nicotinamide phosphoribosyltransferase</fullName>
        <ecNumber evidence="6">2.4.2.12</ecNumber>
    </recommendedName>
</protein>
<feature type="binding site" evidence="9">
    <location>
        <begin position="299"/>
        <end position="301"/>
    </location>
    <ligand>
        <name>beta-nicotinamide D-ribonucleotide</name>
        <dbReference type="ChEBI" id="CHEBI:14649"/>
    </ligand>
</feature>
<dbReference type="PANTHER" id="PTHR43816">
    <property type="entry name" value="NICOTINAMIDE PHOSPHORIBOSYLTRANSFERASE"/>
    <property type="match status" value="1"/>
</dbReference>
<evidence type="ECO:0000256" key="9">
    <source>
        <dbReference type="PIRSR" id="PIRSR005943-1"/>
    </source>
</evidence>
<reference evidence="12 13" key="1">
    <citation type="submission" date="2016-10" db="EMBL/GenBank/DDBJ databases">
        <authorList>
            <person name="de Groot N.N."/>
        </authorList>
    </citation>
    <scope>NUCLEOTIDE SEQUENCE [LARGE SCALE GENOMIC DNA]</scope>
    <source>
        <strain evidence="12 13">LMG 23650</strain>
    </source>
</reference>
<dbReference type="InterPro" id="IPR041529">
    <property type="entry name" value="DUF5598"/>
</dbReference>